<accession>A0ABR3PE27</accession>
<organism evidence="2 3">
    <name type="scientific">Neodothiora populina</name>
    <dbReference type="NCBI Taxonomy" id="2781224"/>
    <lineage>
        <taxon>Eukaryota</taxon>
        <taxon>Fungi</taxon>
        <taxon>Dikarya</taxon>
        <taxon>Ascomycota</taxon>
        <taxon>Pezizomycotina</taxon>
        <taxon>Dothideomycetes</taxon>
        <taxon>Dothideomycetidae</taxon>
        <taxon>Dothideales</taxon>
        <taxon>Dothioraceae</taxon>
        <taxon>Neodothiora</taxon>
    </lineage>
</organism>
<evidence type="ECO:0000313" key="2">
    <source>
        <dbReference type="EMBL" id="KAL1304208.1"/>
    </source>
</evidence>
<evidence type="ECO:0000256" key="1">
    <source>
        <dbReference type="SAM" id="MobiDB-lite"/>
    </source>
</evidence>
<evidence type="ECO:0000313" key="3">
    <source>
        <dbReference type="Proteomes" id="UP001562354"/>
    </source>
</evidence>
<sequence length="264" mass="29324">METAETFAYADCCCREKDVEEEEEVAVAPSESTRSSSVAESNDDNSDHIYKYVARREPDPARDAQPVVAFAYSPQNAYAYFPLQMPVPVTEDEKRCTTTASARPTKQRTVALAPVVSHPVMVYAAHTLYAYGYAMPNHAVPVARAARVKSAVTTSAHGKGGTKTVEKPSRKVWVGRTKKQVDEDNIKIAVSEHLYCFNSVVPKDVKPDQLFWVIETDGSNTLRTFYAIDSGGLGKGVWKIDPRYGNAYFVRAREDSGQKKRCKK</sequence>
<feature type="compositionally biased region" description="Low complexity" evidence="1">
    <location>
        <begin position="26"/>
        <end position="40"/>
    </location>
</feature>
<name>A0ABR3PE27_9PEZI</name>
<protein>
    <submittedName>
        <fullName evidence="2">Uncharacterized protein</fullName>
    </submittedName>
</protein>
<gene>
    <name evidence="2" type="ORF">AAFC00_000630</name>
</gene>
<keyword evidence="3" id="KW-1185">Reference proteome</keyword>
<dbReference type="EMBL" id="JBFMKM010000009">
    <property type="protein sequence ID" value="KAL1304208.1"/>
    <property type="molecule type" value="Genomic_DNA"/>
</dbReference>
<dbReference type="RefSeq" id="XP_069200483.1">
    <property type="nucleotide sequence ID" value="XM_069346270.1"/>
</dbReference>
<comment type="caution">
    <text evidence="2">The sequence shown here is derived from an EMBL/GenBank/DDBJ whole genome shotgun (WGS) entry which is preliminary data.</text>
</comment>
<dbReference type="Proteomes" id="UP001562354">
    <property type="component" value="Unassembled WGS sequence"/>
</dbReference>
<proteinExistence type="predicted"/>
<reference evidence="2 3" key="1">
    <citation type="submission" date="2024-07" db="EMBL/GenBank/DDBJ databases">
        <title>Draft sequence of the Neodothiora populina.</title>
        <authorList>
            <person name="Drown D.D."/>
            <person name="Schuette U.S."/>
            <person name="Buechlein A.B."/>
            <person name="Rusch D.R."/>
            <person name="Winton L.W."/>
            <person name="Adams G.A."/>
        </authorList>
    </citation>
    <scope>NUCLEOTIDE SEQUENCE [LARGE SCALE GENOMIC DNA]</scope>
    <source>
        <strain evidence="2 3">CPC 39397</strain>
    </source>
</reference>
<feature type="region of interest" description="Disordered" evidence="1">
    <location>
        <begin position="23"/>
        <end position="47"/>
    </location>
</feature>
<dbReference type="GeneID" id="95974333"/>